<organism evidence="2 3">
    <name type="scientific">Actinia tenebrosa</name>
    <name type="common">Australian red waratah sea anemone</name>
    <dbReference type="NCBI Taxonomy" id="6105"/>
    <lineage>
        <taxon>Eukaryota</taxon>
        <taxon>Metazoa</taxon>
        <taxon>Cnidaria</taxon>
        <taxon>Anthozoa</taxon>
        <taxon>Hexacorallia</taxon>
        <taxon>Actiniaria</taxon>
        <taxon>Actiniidae</taxon>
        <taxon>Actinia</taxon>
    </lineage>
</organism>
<feature type="transmembrane region" description="Helical" evidence="1">
    <location>
        <begin position="62"/>
        <end position="83"/>
    </location>
</feature>
<dbReference type="GO" id="GO:0016020">
    <property type="term" value="C:membrane"/>
    <property type="evidence" value="ECO:0007669"/>
    <property type="project" value="TreeGrafter"/>
</dbReference>
<dbReference type="AlphaFoldDB" id="A0A6P8H9P1"/>
<feature type="transmembrane region" description="Helical" evidence="1">
    <location>
        <begin position="152"/>
        <end position="177"/>
    </location>
</feature>
<gene>
    <name evidence="3" type="primary">LOC116290292</name>
</gene>
<keyword evidence="1" id="KW-0472">Membrane</keyword>
<dbReference type="InterPro" id="IPR049352">
    <property type="entry name" value="Rost"/>
</dbReference>
<keyword evidence="2" id="KW-1185">Reference proteome</keyword>
<feature type="transmembrane region" description="Helical" evidence="1">
    <location>
        <begin position="183"/>
        <end position="205"/>
    </location>
</feature>
<dbReference type="InParanoid" id="A0A6P8H9P1"/>
<name>A0A6P8H9P1_ACTTE</name>
<dbReference type="Pfam" id="PF21534">
    <property type="entry name" value="Rost"/>
    <property type="match status" value="1"/>
</dbReference>
<keyword evidence="1" id="KW-0812">Transmembrane</keyword>
<dbReference type="PANTHER" id="PTHR12242:SF45">
    <property type="entry name" value="MARVEL DOMAIN-CONTAINING PROTEIN"/>
    <property type="match status" value="1"/>
</dbReference>
<dbReference type="GeneID" id="116290292"/>
<dbReference type="OrthoDB" id="419711at2759"/>
<reference evidence="3" key="1">
    <citation type="submission" date="2025-08" db="UniProtKB">
        <authorList>
            <consortium name="RefSeq"/>
        </authorList>
    </citation>
    <scope>IDENTIFICATION</scope>
    <source>
        <tissue evidence="3">Tentacle</tissue>
    </source>
</reference>
<dbReference type="PANTHER" id="PTHR12242">
    <property type="entry name" value="OS02G0130600 PROTEIN-RELATED"/>
    <property type="match status" value="1"/>
</dbReference>
<accession>A0A6P8H9P1</accession>
<evidence type="ECO:0000313" key="2">
    <source>
        <dbReference type="Proteomes" id="UP000515163"/>
    </source>
</evidence>
<dbReference type="KEGG" id="aten:116290292"/>
<sequence length="293" mass="33210">MGSCCGALCRELDIRNLGLKFHEPRAFSESPALPLPLFIFYRAFLGSFFVAAYVYVVLEYQSYLIILHFAYWSLAFVALYFIFGCLTSIWQLLCGSSLVQSSEGTSKTSGYHFLEHPLGDTSCALRPGERDDDKDLSRKLPRLNLLAWHHEVLWVLNSIAADTSVVVLVAYFSFWFHGLHFTIAGYIDLVQHIAPFLVMFIDSFVHGFPVRLLHVIYANIFGAVYVVFTIIYILTEVPDLKGNPTTFPSLEFGNTPIIYTAWLAVYIGVGFLVAQLFFYLMYKIRCALIKSGE</sequence>
<keyword evidence="1" id="KW-1133">Transmembrane helix</keyword>
<feature type="transmembrane region" description="Helical" evidence="1">
    <location>
        <begin position="257"/>
        <end position="282"/>
    </location>
</feature>
<evidence type="ECO:0000313" key="3">
    <source>
        <dbReference type="RefSeq" id="XP_031553154.1"/>
    </source>
</evidence>
<evidence type="ECO:0000256" key="1">
    <source>
        <dbReference type="SAM" id="Phobius"/>
    </source>
</evidence>
<feature type="transmembrane region" description="Helical" evidence="1">
    <location>
        <begin position="35"/>
        <end position="56"/>
    </location>
</feature>
<feature type="transmembrane region" description="Helical" evidence="1">
    <location>
        <begin position="212"/>
        <end position="234"/>
    </location>
</feature>
<dbReference type="RefSeq" id="XP_031553154.1">
    <property type="nucleotide sequence ID" value="XM_031697294.1"/>
</dbReference>
<dbReference type="Proteomes" id="UP000515163">
    <property type="component" value="Unplaced"/>
</dbReference>
<proteinExistence type="predicted"/>
<protein>
    <submittedName>
        <fullName evidence="3">Protein rolling stone-like</fullName>
    </submittedName>
</protein>